<accession>A0A9D2BE20</accession>
<dbReference type="InterPro" id="IPR003593">
    <property type="entry name" value="AAA+_ATPase"/>
</dbReference>
<feature type="domain" description="AAA+ ATPase" evidence="3">
    <location>
        <begin position="152"/>
        <end position="299"/>
    </location>
</feature>
<comment type="caution">
    <text evidence="4">The sequence shown here is derived from an EMBL/GenBank/DDBJ whole genome shotgun (WGS) entry which is preliminary data.</text>
</comment>
<evidence type="ECO:0000256" key="1">
    <source>
        <dbReference type="ARBA" id="ARBA00022741"/>
    </source>
</evidence>
<evidence type="ECO:0000256" key="2">
    <source>
        <dbReference type="ARBA" id="ARBA00022840"/>
    </source>
</evidence>
<gene>
    <name evidence="4" type="ORF">H9849_07030</name>
</gene>
<proteinExistence type="predicted"/>
<dbReference type="InterPro" id="IPR045735">
    <property type="entry name" value="Spore_III_AA_AAA+_ATPase"/>
</dbReference>
<dbReference type="Gene3D" id="3.40.50.300">
    <property type="entry name" value="P-loop containing nucleotide triphosphate hydrolases"/>
    <property type="match status" value="1"/>
</dbReference>
<dbReference type="AlphaFoldDB" id="A0A9D2BE20"/>
<dbReference type="InterPro" id="IPR027417">
    <property type="entry name" value="P-loop_NTPase"/>
</dbReference>
<sequence>MDTGGLTRELLYIFSDSIRKRMERVLSRPDLTEIRLRGNLPLIVRTLCREYYLSGQGGLTGKKEEAYRVTAEDLRILFQKISQYSLFAYKEEIREGFITLNGGHRIGLCGKVYYDGEGRRQLQQITSMNLRIARQLTGCASPFFPALTEQHTFYNTLLISPPGGGKTTYLRDIIRLASDGMGEFHGQNVSVVDERSEIGNRTKQSEGFYLGQRTDLLDHCPKAEGMLMMLRSMGPQIIAADEIGDAGDIEAIRYIRNCGCRLLLTVHGGDRGDILKRPFLGDYLREYPFERYVQIRVEESGRRYIEVLNEGGQCLWSGLS</sequence>
<evidence type="ECO:0000313" key="4">
    <source>
        <dbReference type="EMBL" id="HIX72761.1"/>
    </source>
</evidence>
<dbReference type="Pfam" id="PF19568">
    <property type="entry name" value="Spore_III_AA"/>
    <property type="match status" value="1"/>
</dbReference>
<name>A0A9D2BE20_9FIRM</name>
<dbReference type="PANTHER" id="PTHR20953:SF3">
    <property type="entry name" value="P-LOOP CONTAINING NUCLEOSIDE TRIPHOSPHATE HYDROLASES SUPERFAMILY PROTEIN"/>
    <property type="match status" value="1"/>
</dbReference>
<reference evidence="4" key="1">
    <citation type="journal article" date="2021" name="PeerJ">
        <title>Extensive microbial diversity within the chicken gut microbiome revealed by metagenomics and culture.</title>
        <authorList>
            <person name="Gilroy R."/>
            <person name="Ravi A."/>
            <person name="Getino M."/>
            <person name="Pursley I."/>
            <person name="Horton D.L."/>
            <person name="Alikhan N.F."/>
            <person name="Baker D."/>
            <person name="Gharbi K."/>
            <person name="Hall N."/>
            <person name="Watson M."/>
            <person name="Adriaenssens E.M."/>
            <person name="Foster-Nyarko E."/>
            <person name="Jarju S."/>
            <person name="Secka A."/>
            <person name="Antonio M."/>
            <person name="Oren A."/>
            <person name="Chaudhuri R.R."/>
            <person name="La Ragione R."/>
            <person name="Hildebrand F."/>
            <person name="Pallen M.J."/>
        </authorList>
    </citation>
    <scope>NUCLEOTIDE SEQUENCE</scope>
    <source>
        <strain evidence="4">ChiSxjej3B15-1167</strain>
    </source>
</reference>
<dbReference type="GO" id="GO:0005524">
    <property type="term" value="F:ATP binding"/>
    <property type="evidence" value="ECO:0007669"/>
    <property type="project" value="UniProtKB-KW"/>
</dbReference>
<dbReference type="SUPFAM" id="SSF52540">
    <property type="entry name" value="P-loop containing nucleoside triphosphate hydrolases"/>
    <property type="match status" value="1"/>
</dbReference>
<dbReference type="Proteomes" id="UP000886805">
    <property type="component" value="Unassembled WGS sequence"/>
</dbReference>
<organism evidence="4 5">
    <name type="scientific">Candidatus Anaerobutyricum stercoripullorum</name>
    <dbReference type="NCBI Taxonomy" id="2838456"/>
    <lineage>
        <taxon>Bacteria</taxon>
        <taxon>Bacillati</taxon>
        <taxon>Bacillota</taxon>
        <taxon>Clostridia</taxon>
        <taxon>Lachnospirales</taxon>
        <taxon>Lachnospiraceae</taxon>
        <taxon>Anaerobutyricum</taxon>
    </lineage>
</organism>
<protein>
    <submittedName>
        <fullName evidence="4">Stage III sporulation protein AA</fullName>
    </submittedName>
</protein>
<reference evidence="4" key="2">
    <citation type="submission" date="2021-04" db="EMBL/GenBank/DDBJ databases">
        <authorList>
            <person name="Gilroy R."/>
        </authorList>
    </citation>
    <scope>NUCLEOTIDE SEQUENCE</scope>
    <source>
        <strain evidence="4">ChiSxjej3B15-1167</strain>
    </source>
</reference>
<keyword evidence="2" id="KW-0067">ATP-binding</keyword>
<dbReference type="EMBL" id="DXEQ01000212">
    <property type="protein sequence ID" value="HIX72761.1"/>
    <property type="molecule type" value="Genomic_DNA"/>
</dbReference>
<evidence type="ECO:0000313" key="5">
    <source>
        <dbReference type="Proteomes" id="UP000886805"/>
    </source>
</evidence>
<keyword evidence="1" id="KW-0547">Nucleotide-binding</keyword>
<dbReference type="PANTHER" id="PTHR20953">
    <property type="entry name" value="KINASE-RELATED"/>
    <property type="match status" value="1"/>
</dbReference>
<evidence type="ECO:0000259" key="3">
    <source>
        <dbReference type="SMART" id="SM00382"/>
    </source>
</evidence>
<dbReference type="SMART" id="SM00382">
    <property type="entry name" value="AAA"/>
    <property type="match status" value="1"/>
</dbReference>